<dbReference type="SUPFAM" id="SSF55486">
    <property type="entry name" value="Metalloproteases ('zincins'), catalytic domain"/>
    <property type="match status" value="1"/>
</dbReference>
<dbReference type="GO" id="GO:0008237">
    <property type="term" value="F:metallopeptidase activity"/>
    <property type="evidence" value="ECO:0007669"/>
    <property type="project" value="InterPro"/>
</dbReference>
<dbReference type="Gene3D" id="1.10.3130.20">
    <property type="entry name" value="Phycobilisome linker domain"/>
    <property type="match status" value="2"/>
</dbReference>
<evidence type="ECO:0000313" key="3">
    <source>
        <dbReference type="EMBL" id="TKR27507.1"/>
    </source>
</evidence>
<reference evidence="3 4" key="1">
    <citation type="submission" date="2019-05" db="EMBL/GenBank/DDBJ databases">
        <title>Genome sequence of Cellulomonas hominis strain CS1.</title>
        <authorList>
            <person name="Belmont J."/>
            <person name="Maclea K.S."/>
        </authorList>
    </citation>
    <scope>NUCLEOTIDE SEQUENCE [LARGE SCALE GENOMIC DNA]</scope>
    <source>
        <strain evidence="3 4">CS1</strain>
    </source>
</reference>
<dbReference type="Pfam" id="PF13946">
    <property type="entry name" value="DUF4214"/>
    <property type="match status" value="2"/>
</dbReference>
<dbReference type="EMBL" id="SZYE01000001">
    <property type="protein sequence ID" value="TKR27507.1"/>
    <property type="molecule type" value="Genomic_DNA"/>
</dbReference>
<dbReference type="InterPro" id="IPR038255">
    <property type="entry name" value="PBS_linker_sf"/>
</dbReference>
<feature type="chain" id="PRO_5038843386" evidence="1">
    <location>
        <begin position="34"/>
        <end position="671"/>
    </location>
</feature>
<evidence type="ECO:0000256" key="1">
    <source>
        <dbReference type="SAM" id="SignalP"/>
    </source>
</evidence>
<proteinExistence type="predicted"/>
<dbReference type="AlphaFoldDB" id="A0A7Z8K2L1"/>
<feature type="domain" description="DUF4214" evidence="2">
    <location>
        <begin position="556"/>
        <end position="621"/>
    </location>
</feature>
<dbReference type="Gene3D" id="3.40.390.10">
    <property type="entry name" value="Collagenase (Catalytic Domain)"/>
    <property type="match status" value="1"/>
</dbReference>
<protein>
    <submittedName>
        <fullName evidence="3">DUF4214 domain-containing protein</fullName>
    </submittedName>
</protein>
<dbReference type="RefSeq" id="WP_154727734.1">
    <property type="nucleotide sequence ID" value="NZ_SZYE01000001.1"/>
</dbReference>
<evidence type="ECO:0000259" key="2">
    <source>
        <dbReference type="Pfam" id="PF13946"/>
    </source>
</evidence>
<sequence length="671" mass="69374">MTAQVARPRRRRATAALVTALLGVTGVTGSVGAAADEPDARYEVDGTVVYVVSDPVPHDDGEHFHEGSVTEAYADVDGTLLDLSAVQEPVVGTEHPPADALADGTDVVVTIEADPGLDATQAVAAAAGDADLRASVTDVEPVRTADLSAQADLAGVHQLVVLPVVWAAGQTAPTAALQAAADGTAAYWERQSAGRVDVQQSVRAPRVVPQPAGCDDAAIMSAALAANPGLTPSATTHVAVHFPAIPTCGFAGRATINGGSIWLNGAAQPYVLAHELGHNLGLGHANTLTCTSGGARVPLAALSSCSVTEYGDDADVMGQGRNATDPGNISTGFAQHLGWATVADVGGPVTSATTLDLAPLAGTAALRGLRIQSSAGPVFADYRPAAGPDALHRPAWAGVQAHLVLTDARFRFPTSYLLDLQPTRPPFSTPQLPAGASWAVPGAGAALRTDAVGATARVTVVPDGAGSQTQRYVARVYSDLFGRQPDPVGLATWTQALDSGTPRIAVANAITYSPEYRTRLIADSYATFLGRQPDAVGAAGWLRAMQAGMIIQEMESGFLASPEHYATSGGTDPAWVTRLYQQVLHRTPGQSEVASWTTALARGASRQQVAMGFLLSTEHLTTVVDGHYVHLLGRHIDPTGARSWVGDIQRGARVEAVIGGIIASTEYYGRL</sequence>
<name>A0A7Z8K2L1_9CELL</name>
<dbReference type="InterPro" id="IPR025282">
    <property type="entry name" value="DUF4214"/>
</dbReference>
<accession>A0A7Z8K2L1</accession>
<keyword evidence="1" id="KW-0732">Signal</keyword>
<dbReference type="Proteomes" id="UP000308121">
    <property type="component" value="Unassembled WGS sequence"/>
</dbReference>
<dbReference type="InterPro" id="IPR024079">
    <property type="entry name" value="MetalloPept_cat_dom_sf"/>
</dbReference>
<feature type="domain" description="DUF4214" evidence="2">
    <location>
        <begin position="466"/>
        <end position="518"/>
    </location>
</feature>
<dbReference type="OrthoDB" id="9758772at2"/>
<feature type="signal peptide" evidence="1">
    <location>
        <begin position="1"/>
        <end position="33"/>
    </location>
</feature>
<comment type="caution">
    <text evidence="3">The sequence shown here is derived from an EMBL/GenBank/DDBJ whole genome shotgun (WGS) entry which is preliminary data.</text>
</comment>
<organism evidence="3 4">
    <name type="scientific">Cellulomonas hominis</name>
    <dbReference type="NCBI Taxonomy" id="156981"/>
    <lineage>
        <taxon>Bacteria</taxon>
        <taxon>Bacillati</taxon>
        <taxon>Actinomycetota</taxon>
        <taxon>Actinomycetes</taxon>
        <taxon>Micrococcales</taxon>
        <taxon>Cellulomonadaceae</taxon>
        <taxon>Cellulomonas</taxon>
    </lineage>
</organism>
<evidence type="ECO:0000313" key="4">
    <source>
        <dbReference type="Proteomes" id="UP000308121"/>
    </source>
</evidence>
<gene>
    <name evidence="3" type="ORF">FA014_00390</name>
</gene>